<reference evidence="4" key="1">
    <citation type="journal article" date="2021" name="Nat. Commun.">
        <title>Genetic determinants of endophytism in the Arabidopsis root mycobiome.</title>
        <authorList>
            <person name="Mesny F."/>
            <person name="Miyauchi S."/>
            <person name="Thiergart T."/>
            <person name="Pickel B."/>
            <person name="Atanasova L."/>
            <person name="Karlsson M."/>
            <person name="Huettel B."/>
            <person name="Barry K.W."/>
            <person name="Haridas S."/>
            <person name="Chen C."/>
            <person name="Bauer D."/>
            <person name="Andreopoulos W."/>
            <person name="Pangilinan J."/>
            <person name="LaButti K."/>
            <person name="Riley R."/>
            <person name="Lipzen A."/>
            <person name="Clum A."/>
            <person name="Drula E."/>
            <person name="Henrissat B."/>
            <person name="Kohler A."/>
            <person name="Grigoriev I.V."/>
            <person name="Martin F.M."/>
            <person name="Hacquard S."/>
        </authorList>
    </citation>
    <scope>NUCLEOTIDE SEQUENCE</scope>
    <source>
        <strain evidence="4">MPI-CAGE-CH-0235</strain>
    </source>
</reference>
<dbReference type="EMBL" id="JAGPNK010000005">
    <property type="protein sequence ID" value="KAH7320726.1"/>
    <property type="molecule type" value="Genomic_DNA"/>
</dbReference>
<dbReference type="InterPro" id="IPR028994">
    <property type="entry name" value="Integrin_alpha_N"/>
</dbReference>
<evidence type="ECO:0000259" key="3">
    <source>
        <dbReference type="Pfam" id="PF13472"/>
    </source>
</evidence>
<evidence type="ECO:0000256" key="1">
    <source>
        <dbReference type="ARBA" id="ARBA00022729"/>
    </source>
</evidence>
<keyword evidence="1" id="KW-0732">Signal</keyword>
<accession>A0A8K0SRJ7</accession>
<dbReference type="Pfam" id="PF13517">
    <property type="entry name" value="FG-GAP_3"/>
    <property type="match status" value="2"/>
</dbReference>
<evidence type="ECO:0000256" key="2">
    <source>
        <dbReference type="SAM" id="MobiDB-lite"/>
    </source>
</evidence>
<gene>
    <name evidence="4" type="ORF">B0I35DRAFT_500940</name>
</gene>
<dbReference type="InterPro" id="IPR013830">
    <property type="entry name" value="SGNH_hydro"/>
</dbReference>
<keyword evidence="5" id="KW-1185">Reference proteome</keyword>
<dbReference type="SUPFAM" id="SSF69318">
    <property type="entry name" value="Integrin alpha N-terminal domain"/>
    <property type="match status" value="2"/>
</dbReference>
<dbReference type="Gene3D" id="3.40.50.1110">
    <property type="entry name" value="SGNH hydrolase"/>
    <property type="match status" value="1"/>
</dbReference>
<feature type="region of interest" description="Disordered" evidence="2">
    <location>
        <begin position="835"/>
        <end position="862"/>
    </location>
</feature>
<proteinExistence type="predicted"/>
<dbReference type="Proteomes" id="UP000813444">
    <property type="component" value="Unassembled WGS sequence"/>
</dbReference>
<feature type="domain" description="SGNH hydrolase-type esterase" evidence="3">
    <location>
        <begin position="34"/>
        <end position="176"/>
    </location>
</feature>
<sequence>MAMDDLRKALRDALRSNGWEVNMVGSLYSGTMKDWNHEAVPGDIIDEVLRRIPNAVPYKPNVVIINAGTNDANGNVSPSEAGVRMGKVLDALWGAQDMANTCIMLSTLIPTTHSTGVKTRPVINDAYRELVKQRASAGKCIYLAEMAPGGSDWLVIPDDYSSAETTHIHPNDAGHRKMAAVFYKAIMEAAAANKLVVPQPFSAGPTVCDKFAGSGTDAGGLTQRGYGHDDGIYIHSSQQMPVSWTWDSDWDRDQWRFARLFSQNYDDLVAWVNLTETDHVFSLWKNSGDGKGTFTRIADLIPDLYCNPRGIHFIDMTGDGLDDLVCIDPEGNAYLSVNQADGNRAASKPPTFKRVSSTALIKTNEGYKQERVVLGDIDGDGRGDYGIIDDGGNVHFWRNGWVDPIPKYWQALGQRFAAKGMGDIRGVRFEDINGDGRDDWLWVGTVGQTTTYTNARSCAIGRDGNGLNVAWRQGFLKGTTSGPTHLGVGSYMTDDESYLRNRIHFARIYGETPVFGNLPKQDYVFMQHEELSNGKHRFTMRVWKNTGVGGTKLLADGDKFCNMAGHTDGREDYVWTWSNGRMELFINRGKKSISDSDPGGFWDPSAGTIWTPPRDMDRRDLHLADWDGDGDCDIIHVNPNGGGVEVFLNEYPQKGSWQWTHLTDPAPGLSCSQKRGLGIYDLAVRFADLTGNGRADYMCLEPDGRVTGFLHNSDNSFTNVGQIKFSEDKDRANLRWADVNADGVDDMLWIDKLSGDTYVWYNEGRGAPGSEGGSSFHWRRQAERAYDGLAAGTCVNYADLDGNGVADEHFLLGTFNNEARTSFAPSCGIHDETGDDAVMGPALPPVPGQGGGGGGGGGGNTGHQVEGGGCGYNFGSKDFEVLKNTWALSGASGFLGEFLQENGAENWDYNFFSSVLNGGTGGSTYDCNHVHSGNCPGPLSTPCEDYTPDEAFYVHVSIGLLYSSYSQIWAGLVEDGIGNLASNIKDVVEAYGTPPEDANSDILNMLLSILTSLVGISEFIGEKFPGRPTAELFGKASTPLGIFTEIIGGIAGDPEELDGYVDPDDLNDELEKVYGKMFTGLIKGMGDAVEGIFNGKKPDGWTGSAEEYVESVFQDGRYLSKEIVDGMAEAYVENTQAKFIEFATIKAMQSENRKKYFFLYGSVCPPIYHFSFPAGFIVGANLGRYRPKTFCATKRITAELDLVAPNLSTRTYASV</sequence>
<dbReference type="SUPFAM" id="SSF52266">
    <property type="entry name" value="SGNH hydrolase"/>
    <property type="match status" value="1"/>
</dbReference>
<evidence type="ECO:0000313" key="5">
    <source>
        <dbReference type="Proteomes" id="UP000813444"/>
    </source>
</evidence>
<protein>
    <recommendedName>
        <fullName evidence="3">SGNH hydrolase-type esterase domain-containing protein</fullName>
    </recommendedName>
</protein>
<dbReference type="PANTHER" id="PTHR30383">
    <property type="entry name" value="THIOESTERASE 1/PROTEASE 1/LYSOPHOSPHOLIPASE L1"/>
    <property type="match status" value="1"/>
</dbReference>
<dbReference type="GO" id="GO:0004622">
    <property type="term" value="F:phosphatidylcholine lysophospholipase activity"/>
    <property type="evidence" value="ECO:0007669"/>
    <property type="project" value="TreeGrafter"/>
</dbReference>
<dbReference type="InterPro" id="IPR036514">
    <property type="entry name" value="SGNH_hydro_sf"/>
</dbReference>
<feature type="compositionally biased region" description="Gly residues" evidence="2">
    <location>
        <begin position="848"/>
        <end position="862"/>
    </location>
</feature>
<organism evidence="4 5">
    <name type="scientific">Stachybotrys elegans</name>
    <dbReference type="NCBI Taxonomy" id="80388"/>
    <lineage>
        <taxon>Eukaryota</taxon>
        <taxon>Fungi</taxon>
        <taxon>Dikarya</taxon>
        <taxon>Ascomycota</taxon>
        <taxon>Pezizomycotina</taxon>
        <taxon>Sordariomycetes</taxon>
        <taxon>Hypocreomycetidae</taxon>
        <taxon>Hypocreales</taxon>
        <taxon>Stachybotryaceae</taxon>
        <taxon>Stachybotrys</taxon>
    </lineage>
</organism>
<dbReference type="AlphaFoldDB" id="A0A8K0SRJ7"/>
<dbReference type="InterPro" id="IPR051532">
    <property type="entry name" value="Ester_Hydrolysis_Enzymes"/>
</dbReference>
<dbReference type="OrthoDB" id="3915838at2759"/>
<evidence type="ECO:0000313" key="4">
    <source>
        <dbReference type="EMBL" id="KAH7320726.1"/>
    </source>
</evidence>
<dbReference type="PANTHER" id="PTHR30383:SF31">
    <property type="entry name" value="SGNH HYDROLASE-TYPE ESTERASE DOMAIN-CONTAINING PROTEIN-RELATED"/>
    <property type="match status" value="1"/>
</dbReference>
<comment type="caution">
    <text evidence="4">The sequence shown here is derived from an EMBL/GenBank/DDBJ whole genome shotgun (WGS) entry which is preliminary data.</text>
</comment>
<name>A0A8K0SRJ7_9HYPO</name>
<dbReference type="InterPro" id="IPR013517">
    <property type="entry name" value="FG-GAP"/>
</dbReference>
<dbReference type="Pfam" id="PF13472">
    <property type="entry name" value="Lipase_GDSL_2"/>
    <property type="match status" value="1"/>
</dbReference>